<accession>A0ACC6Q2M0</accession>
<organism evidence="1 2">
    <name type="scientific">Streptomyces achmelvichensis</name>
    <dbReference type="NCBI Taxonomy" id="3134111"/>
    <lineage>
        <taxon>Bacteria</taxon>
        <taxon>Bacillati</taxon>
        <taxon>Actinomycetota</taxon>
        <taxon>Actinomycetes</taxon>
        <taxon>Kitasatosporales</taxon>
        <taxon>Streptomycetaceae</taxon>
        <taxon>Streptomyces</taxon>
    </lineage>
</organism>
<sequence length="134" mass="13551">MARGGGVRVPVVALGLIAGGLWWWAVLRLLLAPDQSGLVEGAVAAGGWGLSLLPVHVTASRGVVRASRGGGGAVARIGGGAGAEDPARVGGGSRRIGKASHGTWMRRVTRAPQGPQVHGGSGLTRAWRRPRSGE</sequence>
<proteinExistence type="predicted"/>
<dbReference type="Proteomes" id="UP001377168">
    <property type="component" value="Unassembled WGS sequence"/>
</dbReference>
<keyword evidence="2" id="KW-1185">Reference proteome</keyword>
<evidence type="ECO:0000313" key="1">
    <source>
        <dbReference type="EMBL" id="MEJ8637839.1"/>
    </source>
</evidence>
<name>A0ACC6Q2M0_9ACTN</name>
<dbReference type="EMBL" id="JBBKAJ010000022">
    <property type="protein sequence ID" value="MEJ8637839.1"/>
    <property type="molecule type" value="Genomic_DNA"/>
</dbReference>
<protein>
    <submittedName>
        <fullName evidence="1">Uncharacterized protein</fullName>
    </submittedName>
</protein>
<evidence type="ECO:0000313" key="2">
    <source>
        <dbReference type="Proteomes" id="UP001377168"/>
    </source>
</evidence>
<reference evidence="1" key="1">
    <citation type="submission" date="2024-03" db="EMBL/GenBank/DDBJ databases">
        <title>Novel Streptomyces species of biotechnological and ecological value are a feature of Machair soil.</title>
        <authorList>
            <person name="Prole J.R."/>
            <person name="Goodfellow M."/>
            <person name="Allenby N."/>
            <person name="Ward A.C."/>
        </authorList>
    </citation>
    <scope>NUCLEOTIDE SEQUENCE</scope>
    <source>
        <strain evidence="1">MS2.AVA.5</strain>
    </source>
</reference>
<gene>
    <name evidence="1" type="ORF">WKI67_31250</name>
</gene>
<comment type="caution">
    <text evidence="1">The sequence shown here is derived from an EMBL/GenBank/DDBJ whole genome shotgun (WGS) entry which is preliminary data.</text>
</comment>